<dbReference type="InterPro" id="IPR006015">
    <property type="entry name" value="Universal_stress_UspA"/>
</dbReference>
<dbReference type="EMBL" id="FLUO01000001">
    <property type="protein sequence ID" value="SBV99397.1"/>
    <property type="molecule type" value="Genomic_DNA"/>
</dbReference>
<dbReference type="SUPFAM" id="SSF52402">
    <property type="entry name" value="Adenine nucleotide alpha hydrolases-like"/>
    <property type="match status" value="2"/>
</dbReference>
<evidence type="ECO:0000256" key="1">
    <source>
        <dbReference type="ARBA" id="ARBA00008791"/>
    </source>
</evidence>
<dbReference type="AlphaFoldDB" id="A0A212JJ10"/>
<proteinExistence type="inferred from homology"/>
<dbReference type="CDD" id="cd00293">
    <property type="entry name" value="USP-like"/>
    <property type="match status" value="1"/>
</dbReference>
<protein>
    <submittedName>
        <fullName evidence="3">Universal stress protein UspA</fullName>
    </submittedName>
</protein>
<name>A0A212JJ10_9PROT</name>
<dbReference type="PANTHER" id="PTHR46268">
    <property type="entry name" value="STRESS RESPONSE PROTEIN NHAX"/>
    <property type="match status" value="1"/>
</dbReference>
<feature type="domain" description="UspA" evidence="2">
    <location>
        <begin position="4"/>
        <end position="143"/>
    </location>
</feature>
<gene>
    <name evidence="3" type="ORF">KL86APRO_11156</name>
</gene>
<dbReference type="Gene3D" id="3.40.50.12370">
    <property type="match status" value="1"/>
</dbReference>
<organism evidence="3">
    <name type="scientific">uncultured Alphaproteobacteria bacterium</name>
    <dbReference type="NCBI Taxonomy" id="91750"/>
    <lineage>
        <taxon>Bacteria</taxon>
        <taxon>Pseudomonadati</taxon>
        <taxon>Pseudomonadota</taxon>
        <taxon>Alphaproteobacteria</taxon>
        <taxon>environmental samples</taxon>
    </lineage>
</organism>
<comment type="similarity">
    <text evidence="1">Belongs to the universal stress protein A family.</text>
</comment>
<sequence length="278" mass="30102">MSIKDILVYLDSGAACAERVDVALRIAKSYEARVIGLYVRALPYVPHFVAAQIGPDIYETQKRVAEREEVAVRAAFLDRCAAAGMTGEYRADEGDMTEVVCLHAKYVDLVVIGQFNPDDDHREGEMGMADNVVIDAGRPVLVVPYAGSFPKVGERVMLAWNASRESVRAAHDALPFLKKASSVEVVAANPQDSEGQHGDIPCAAICTHLSRHGVPAVAKTVYAEDMNVGAMLLSRAADDGIDLIVMGAYGRSRFRELILGGVTRHLLNNMTVPVLLSH</sequence>
<dbReference type="InterPro" id="IPR006016">
    <property type="entry name" value="UspA"/>
</dbReference>
<evidence type="ECO:0000313" key="3">
    <source>
        <dbReference type="EMBL" id="SBV99397.1"/>
    </source>
</evidence>
<reference evidence="3" key="1">
    <citation type="submission" date="2016-04" db="EMBL/GenBank/DDBJ databases">
        <authorList>
            <person name="Evans L.H."/>
            <person name="Alamgir A."/>
            <person name="Owens N."/>
            <person name="Weber N.D."/>
            <person name="Virtaneva K."/>
            <person name="Barbian K."/>
            <person name="Babar A."/>
            <person name="Rosenke K."/>
        </authorList>
    </citation>
    <scope>NUCLEOTIDE SEQUENCE</scope>
    <source>
        <strain evidence="3">86</strain>
    </source>
</reference>
<dbReference type="PRINTS" id="PR01438">
    <property type="entry name" value="UNVRSLSTRESS"/>
</dbReference>
<evidence type="ECO:0000259" key="2">
    <source>
        <dbReference type="Pfam" id="PF00582"/>
    </source>
</evidence>
<dbReference type="Pfam" id="PF00582">
    <property type="entry name" value="Usp"/>
    <property type="match status" value="2"/>
</dbReference>
<dbReference type="PANTHER" id="PTHR46268:SF15">
    <property type="entry name" value="UNIVERSAL STRESS PROTEIN HP_0031"/>
    <property type="match status" value="1"/>
</dbReference>
<accession>A0A212JJ10</accession>
<feature type="domain" description="UspA" evidence="2">
    <location>
        <begin position="215"/>
        <end position="276"/>
    </location>
</feature>